<proteinExistence type="predicted"/>
<evidence type="ECO:0000313" key="1">
    <source>
        <dbReference type="EMBL" id="MCD7449195.1"/>
    </source>
</evidence>
<keyword evidence="2" id="KW-1185">Reference proteome</keyword>
<sequence>MCSMELDIAKEKADKMFFQDKLMANNQLPIMTSLNLDLSQLVDMQDKVIPLTGADNFIPLIAEDKSCIYLPWQKELIIKVL</sequence>
<name>A0ABS8RT37_DATST</name>
<feature type="non-terminal residue" evidence="1">
    <location>
        <position position="81"/>
    </location>
</feature>
<dbReference type="Proteomes" id="UP000823775">
    <property type="component" value="Unassembled WGS sequence"/>
</dbReference>
<evidence type="ECO:0000313" key="2">
    <source>
        <dbReference type="Proteomes" id="UP000823775"/>
    </source>
</evidence>
<reference evidence="1 2" key="1">
    <citation type="journal article" date="2021" name="BMC Genomics">
        <title>Datura genome reveals duplications of psychoactive alkaloid biosynthetic genes and high mutation rate following tissue culture.</title>
        <authorList>
            <person name="Rajewski A."/>
            <person name="Carter-House D."/>
            <person name="Stajich J."/>
            <person name="Litt A."/>
        </authorList>
    </citation>
    <scope>NUCLEOTIDE SEQUENCE [LARGE SCALE GENOMIC DNA]</scope>
    <source>
        <strain evidence="1">AR-01</strain>
    </source>
</reference>
<organism evidence="1 2">
    <name type="scientific">Datura stramonium</name>
    <name type="common">Jimsonweed</name>
    <name type="synonym">Common thornapple</name>
    <dbReference type="NCBI Taxonomy" id="4076"/>
    <lineage>
        <taxon>Eukaryota</taxon>
        <taxon>Viridiplantae</taxon>
        <taxon>Streptophyta</taxon>
        <taxon>Embryophyta</taxon>
        <taxon>Tracheophyta</taxon>
        <taxon>Spermatophyta</taxon>
        <taxon>Magnoliopsida</taxon>
        <taxon>eudicotyledons</taxon>
        <taxon>Gunneridae</taxon>
        <taxon>Pentapetalae</taxon>
        <taxon>asterids</taxon>
        <taxon>lamiids</taxon>
        <taxon>Solanales</taxon>
        <taxon>Solanaceae</taxon>
        <taxon>Solanoideae</taxon>
        <taxon>Datureae</taxon>
        <taxon>Datura</taxon>
    </lineage>
</organism>
<comment type="caution">
    <text evidence="1">The sequence shown here is derived from an EMBL/GenBank/DDBJ whole genome shotgun (WGS) entry which is preliminary data.</text>
</comment>
<dbReference type="EMBL" id="JACEIK010000088">
    <property type="protein sequence ID" value="MCD7449195.1"/>
    <property type="molecule type" value="Genomic_DNA"/>
</dbReference>
<protein>
    <submittedName>
        <fullName evidence="1">Uncharacterized protein</fullName>
    </submittedName>
</protein>
<gene>
    <name evidence="1" type="ORF">HAX54_050408</name>
</gene>
<accession>A0ABS8RT37</accession>